<dbReference type="Proteomes" id="UP000234190">
    <property type="component" value="Unassembled WGS sequence"/>
</dbReference>
<dbReference type="PANTHER" id="PTHR43537">
    <property type="entry name" value="TRANSCRIPTIONAL REGULATOR, GNTR FAMILY"/>
    <property type="match status" value="1"/>
</dbReference>
<dbReference type="GO" id="GO:0003677">
    <property type="term" value="F:DNA binding"/>
    <property type="evidence" value="ECO:0007669"/>
    <property type="project" value="UniProtKB-KW"/>
</dbReference>
<dbReference type="CDD" id="cd07377">
    <property type="entry name" value="WHTH_GntR"/>
    <property type="match status" value="1"/>
</dbReference>
<dbReference type="RefSeq" id="WP_102074875.1">
    <property type="nucleotide sequence ID" value="NZ_PDNW01000014.1"/>
</dbReference>
<dbReference type="Pfam" id="PF00392">
    <property type="entry name" value="GntR"/>
    <property type="match status" value="1"/>
</dbReference>
<dbReference type="SMART" id="SM00895">
    <property type="entry name" value="FCD"/>
    <property type="match status" value="1"/>
</dbReference>
<dbReference type="PROSITE" id="PS50949">
    <property type="entry name" value="HTH_GNTR"/>
    <property type="match status" value="1"/>
</dbReference>
<evidence type="ECO:0000313" key="6">
    <source>
        <dbReference type="Proteomes" id="UP000234190"/>
    </source>
</evidence>
<dbReference type="EMBL" id="PDNW01000014">
    <property type="protein sequence ID" value="PLC48957.1"/>
    <property type="molecule type" value="Genomic_DNA"/>
</dbReference>
<dbReference type="SUPFAM" id="SSF46785">
    <property type="entry name" value="Winged helix' DNA-binding domain"/>
    <property type="match status" value="1"/>
</dbReference>
<dbReference type="OrthoDB" id="1040417at2"/>
<keyword evidence="1" id="KW-0805">Transcription regulation</keyword>
<keyword evidence="3" id="KW-0804">Transcription</keyword>
<dbReference type="InterPro" id="IPR036390">
    <property type="entry name" value="WH_DNA-bd_sf"/>
</dbReference>
<name>A0A2N4U1S1_9BURK</name>
<protein>
    <submittedName>
        <fullName evidence="5">GntR family transcriptional regulator</fullName>
    </submittedName>
</protein>
<dbReference type="Gene3D" id="1.20.120.530">
    <property type="entry name" value="GntR ligand-binding domain-like"/>
    <property type="match status" value="1"/>
</dbReference>
<dbReference type="SMART" id="SM00345">
    <property type="entry name" value="HTH_GNTR"/>
    <property type="match status" value="1"/>
</dbReference>
<dbReference type="GO" id="GO:0003700">
    <property type="term" value="F:DNA-binding transcription factor activity"/>
    <property type="evidence" value="ECO:0007669"/>
    <property type="project" value="InterPro"/>
</dbReference>
<dbReference type="InterPro" id="IPR000524">
    <property type="entry name" value="Tscrpt_reg_HTH_GntR"/>
</dbReference>
<comment type="caution">
    <text evidence="5">The sequence shown here is derived from an EMBL/GenBank/DDBJ whole genome shotgun (WGS) entry which is preliminary data.</text>
</comment>
<keyword evidence="6" id="KW-1185">Reference proteome</keyword>
<evidence type="ECO:0000256" key="2">
    <source>
        <dbReference type="ARBA" id="ARBA00023125"/>
    </source>
</evidence>
<sequence>MVKAPSNSQKERAPAEMTLADRVTHILESQIRSGAYPVNARLPTEQFMTQEYGVSRTVVREAISRLKSEGLVETRQGSGTVILDPKTSEAFRLGLPDTNPARGVLRIIELRRGIEAEMAALAAERRSQAQMADINKALAHIDRAVQKGGDGVAEDLAFHIAISRATGNPHYTELLGLLTRALHDAIRVTRGNEAQRTDLADDVRAEHESIRAAIEARNVNEARAAAFRHMENTARRIETVDESYWSGASGAAAHRLARASLGAVVREQKNIGRGPKS</sequence>
<keyword evidence="2" id="KW-0238">DNA-binding</keyword>
<dbReference type="InterPro" id="IPR011711">
    <property type="entry name" value="GntR_C"/>
</dbReference>
<dbReference type="Gene3D" id="1.10.10.10">
    <property type="entry name" value="Winged helix-like DNA-binding domain superfamily/Winged helix DNA-binding domain"/>
    <property type="match status" value="1"/>
</dbReference>
<dbReference type="AlphaFoldDB" id="A0A2N4U1S1"/>
<dbReference type="Pfam" id="PF07729">
    <property type="entry name" value="FCD"/>
    <property type="match status" value="1"/>
</dbReference>
<dbReference type="InterPro" id="IPR036388">
    <property type="entry name" value="WH-like_DNA-bd_sf"/>
</dbReference>
<feature type="domain" description="HTH gntR-type" evidence="4">
    <location>
        <begin position="17"/>
        <end position="85"/>
    </location>
</feature>
<evidence type="ECO:0000313" key="5">
    <source>
        <dbReference type="EMBL" id="PLC48957.1"/>
    </source>
</evidence>
<reference evidence="5 6" key="1">
    <citation type="submission" date="2017-10" db="EMBL/GenBank/DDBJ databases">
        <title>Two draft genome sequences of Pusillimonas sp. strains isolated from a nitrate- and radionuclide-contaminated groundwater in Russia.</title>
        <authorList>
            <person name="Grouzdev D.S."/>
            <person name="Tourova T.P."/>
            <person name="Goeva M.A."/>
            <person name="Babich T.L."/>
            <person name="Sokolova D.S."/>
            <person name="Abdullin R."/>
            <person name="Poltaraus A.B."/>
            <person name="Toshchakov S.V."/>
            <person name="Nazina T.N."/>
        </authorList>
    </citation>
    <scope>NUCLEOTIDE SEQUENCE [LARGE SCALE GENOMIC DNA]</scope>
    <source>
        <strain evidence="5 6">JR1/69-3-13</strain>
    </source>
</reference>
<evidence type="ECO:0000259" key="4">
    <source>
        <dbReference type="PROSITE" id="PS50949"/>
    </source>
</evidence>
<organism evidence="5 6">
    <name type="scientific">Pollutimonas subterranea</name>
    <dbReference type="NCBI Taxonomy" id="2045210"/>
    <lineage>
        <taxon>Bacteria</taxon>
        <taxon>Pseudomonadati</taxon>
        <taxon>Pseudomonadota</taxon>
        <taxon>Betaproteobacteria</taxon>
        <taxon>Burkholderiales</taxon>
        <taxon>Alcaligenaceae</taxon>
        <taxon>Pollutimonas</taxon>
    </lineage>
</organism>
<dbReference type="PANTHER" id="PTHR43537:SF44">
    <property type="entry name" value="GNTR FAMILY REGULATORY PROTEIN"/>
    <property type="match status" value="1"/>
</dbReference>
<dbReference type="PRINTS" id="PR00035">
    <property type="entry name" value="HTHGNTR"/>
</dbReference>
<evidence type="ECO:0000256" key="3">
    <source>
        <dbReference type="ARBA" id="ARBA00023163"/>
    </source>
</evidence>
<evidence type="ECO:0000256" key="1">
    <source>
        <dbReference type="ARBA" id="ARBA00023015"/>
    </source>
</evidence>
<proteinExistence type="predicted"/>
<gene>
    <name evidence="5" type="ORF">CR159_15495</name>
</gene>
<accession>A0A2N4U1S1</accession>
<dbReference type="SUPFAM" id="SSF48008">
    <property type="entry name" value="GntR ligand-binding domain-like"/>
    <property type="match status" value="1"/>
</dbReference>
<dbReference type="InterPro" id="IPR008920">
    <property type="entry name" value="TF_FadR/GntR_C"/>
</dbReference>